<comment type="caution">
    <text evidence="1">The sequence shown here is derived from an EMBL/GenBank/DDBJ whole genome shotgun (WGS) entry which is preliminary data.</text>
</comment>
<name>A0ACC2MC39_PERAE</name>
<evidence type="ECO:0000313" key="2">
    <source>
        <dbReference type="Proteomes" id="UP001234297"/>
    </source>
</evidence>
<dbReference type="EMBL" id="CM056810">
    <property type="protein sequence ID" value="KAJ8643347.1"/>
    <property type="molecule type" value="Genomic_DNA"/>
</dbReference>
<evidence type="ECO:0000313" key="1">
    <source>
        <dbReference type="EMBL" id="KAJ8643347.1"/>
    </source>
</evidence>
<proteinExistence type="predicted"/>
<dbReference type="Proteomes" id="UP001234297">
    <property type="component" value="Chromosome 2"/>
</dbReference>
<accession>A0ACC2MC39</accession>
<reference evidence="1 2" key="1">
    <citation type="journal article" date="2022" name="Hortic Res">
        <title>A haplotype resolved chromosomal level avocado genome allows analysis of novel avocado genes.</title>
        <authorList>
            <person name="Nath O."/>
            <person name="Fletcher S.J."/>
            <person name="Hayward A."/>
            <person name="Shaw L.M."/>
            <person name="Masouleh A.K."/>
            <person name="Furtado A."/>
            <person name="Henry R.J."/>
            <person name="Mitter N."/>
        </authorList>
    </citation>
    <scope>NUCLEOTIDE SEQUENCE [LARGE SCALE GENOMIC DNA]</scope>
    <source>
        <strain evidence="2">cv. Hass</strain>
    </source>
</reference>
<organism evidence="1 2">
    <name type="scientific">Persea americana</name>
    <name type="common">Avocado</name>
    <dbReference type="NCBI Taxonomy" id="3435"/>
    <lineage>
        <taxon>Eukaryota</taxon>
        <taxon>Viridiplantae</taxon>
        <taxon>Streptophyta</taxon>
        <taxon>Embryophyta</taxon>
        <taxon>Tracheophyta</taxon>
        <taxon>Spermatophyta</taxon>
        <taxon>Magnoliopsida</taxon>
        <taxon>Magnoliidae</taxon>
        <taxon>Laurales</taxon>
        <taxon>Lauraceae</taxon>
        <taxon>Persea</taxon>
    </lineage>
</organism>
<gene>
    <name evidence="1" type="ORF">MRB53_005095</name>
</gene>
<sequence length="461" mass="50586">MDSLGWNNPQTVTNPAVTPPHQWSHQQVEIRDNSVESNANHCGTVSKIDFADALFNPGPLLQGIEMCETSLNSDRVGEMIKQLDPALDSINGASNLNVFQWEDATKFAIDTMLVKSGVDAAWGEALAPQFCFSPLINRSYIINPTSGLMENLGATDGLQVINGTEASNAQFSNLETIEPLDCTLLATNSNGEDDAIPVVFSDYKNLWNLSSNCAVSSGESEKNTASYGSTKEVRWLVSKRDNAIAPRARCSNARPGSKRGDEGKVSNTTANSHYLDFLQSGGSTTEGGFQFIIDNQPKSKKPRSEKHQSPSTIDFRQPSSPCSSIDKPDTEAIAQMKAMIYRAAAFRPVNLGFEEMEKPKRKNVRISSDPQTVAARQRRERISDRIRILRRLVPGGTKMDTASMLDEAANYLKFLKSQVMGLEALGHKVDPIYCTPSSLPFSPSSNHPNPMQSFFPYPKPT</sequence>
<keyword evidence="2" id="KW-1185">Reference proteome</keyword>
<protein>
    <submittedName>
        <fullName evidence="1">Uncharacterized protein</fullName>
    </submittedName>
</protein>